<dbReference type="PROSITE" id="PS01124">
    <property type="entry name" value="HTH_ARAC_FAMILY_2"/>
    <property type="match status" value="1"/>
</dbReference>
<comment type="caution">
    <text evidence="5">The sequence shown here is derived from an EMBL/GenBank/DDBJ whole genome shotgun (WGS) entry which is preliminary data.</text>
</comment>
<dbReference type="GO" id="GO:0003700">
    <property type="term" value="F:DNA-binding transcription factor activity"/>
    <property type="evidence" value="ECO:0007669"/>
    <property type="project" value="InterPro"/>
</dbReference>
<dbReference type="SUPFAM" id="SSF46689">
    <property type="entry name" value="Homeodomain-like"/>
    <property type="match status" value="2"/>
</dbReference>
<dbReference type="Gene3D" id="2.60.120.10">
    <property type="entry name" value="Jelly Rolls"/>
    <property type="match status" value="1"/>
</dbReference>
<dbReference type="Proteomes" id="UP000005561">
    <property type="component" value="Unassembled WGS sequence"/>
</dbReference>
<accession>C6LA91</accession>
<name>C6LA91_9FIRM</name>
<dbReference type="Pfam" id="PF12833">
    <property type="entry name" value="HTH_18"/>
    <property type="match status" value="1"/>
</dbReference>
<keyword evidence="3" id="KW-0804">Transcription</keyword>
<dbReference type="AlphaFoldDB" id="C6LA91"/>
<dbReference type="PRINTS" id="PR00032">
    <property type="entry name" value="HTHARAC"/>
</dbReference>
<protein>
    <submittedName>
        <fullName evidence="5">Transcriptional regulator, AraC family</fullName>
    </submittedName>
</protein>
<dbReference type="InterPro" id="IPR037923">
    <property type="entry name" value="HTH-like"/>
</dbReference>
<evidence type="ECO:0000313" key="6">
    <source>
        <dbReference type="Proteomes" id="UP000005561"/>
    </source>
</evidence>
<dbReference type="InterPro" id="IPR018060">
    <property type="entry name" value="HTH_AraC"/>
</dbReference>
<dbReference type="Gene3D" id="1.10.10.60">
    <property type="entry name" value="Homeodomain-like"/>
    <property type="match status" value="2"/>
</dbReference>
<dbReference type="EMBL" id="ACCL02000002">
    <property type="protein sequence ID" value="EET62498.1"/>
    <property type="molecule type" value="Genomic_DNA"/>
</dbReference>
<dbReference type="PANTHER" id="PTHR43280">
    <property type="entry name" value="ARAC-FAMILY TRANSCRIPTIONAL REGULATOR"/>
    <property type="match status" value="1"/>
</dbReference>
<dbReference type="SUPFAM" id="SSF51215">
    <property type="entry name" value="Regulatory protein AraC"/>
    <property type="match status" value="1"/>
</dbReference>
<dbReference type="RefSeq" id="WP_006860333.1">
    <property type="nucleotide sequence ID" value="NZ_ACCL02000002.1"/>
</dbReference>
<dbReference type="SMART" id="SM00342">
    <property type="entry name" value="HTH_ARAC"/>
    <property type="match status" value="1"/>
</dbReference>
<evidence type="ECO:0000256" key="1">
    <source>
        <dbReference type="ARBA" id="ARBA00023015"/>
    </source>
</evidence>
<evidence type="ECO:0000256" key="3">
    <source>
        <dbReference type="ARBA" id="ARBA00023163"/>
    </source>
</evidence>
<keyword evidence="1" id="KW-0805">Transcription regulation</keyword>
<dbReference type="PROSITE" id="PS00041">
    <property type="entry name" value="HTH_ARAC_FAMILY_1"/>
    <property type="match status" value="1"/>
</dbReference>
<keyword evidence="6" id="KW-1185">Reference proteome</keyword>
<dbReference type="InterPro" id="IPR020449">
    <property type="entry name" value="Tscrpt_reg_AraC-type_HTH"/>
</dbReference>
<dbReference type="eggNOG" id="COG2207">
    <property type="taxonomic scope" value="Bacteria"/>
</dbReference>
<dbReference type="GO" id="GO:0043565">
    <property type="term" value="F:sequence-specific DNA binding"/>
    <property type="evidence" value="ECO:0007669"/>
    <property type="project" value="InterPro"/>
</dbReference>
<evidence type="ECO:0000259" key="4">
    <source>
        <dbReference type="PROSITE" id="PS01124"/>
    </source>
</evidence>
<dbReference type="InterPro" id="IPR003313">
    <property type="entry name" value="AraC-bd"/>
</dbReference>
<dbReference type="Pfam" id="PF02311">
    <property type="entry name" value="AraC_binding"/>
    <property type="match status" value="1"/>
</dbReference>
<evidence type="ECO:0000313" key="5">
    <source>
        <dbReference type="EMBL" id="EET62498.1"/>
    </source>
</evidence>
<dbReference type="STRING" id="168384.SAMN05660368_02204"/>
<dbReference type="InterPro" id="IPR009057">
    <property type="entry name" value="Homeodomain-like_sf"/>
</dbReference>
<feature type="domain" description="HTH araC/xylS-type" evidence="4">
    <location>
        <begin position="189"/>
        <end position="287"/>
    </location>
</feature>
<gene>
    <name evidence="5" type="ORF">BRYFOR_05533</name>
</gene>
<reference evidence="5" key="1">
    <citation type="submission" date="2009-07" db="EMBL/GenBank/DDBJ databases">
        <authorList>
            <person name="Weinstock G."/>
            <person name="Sodergren E."/>
            <person name="Clifton S."/>
            <person name="Fulton L."/>
            <person name="Fulton B."/>
            <person name="Courtney L."/>
            <person name="Fronick C."/>
            <person name="Harrison M."/>
            <person name="Strong C."/>
            <person name="Farmer C."/>
            <person name="Delahaunty K."/>
            <person name="Markovic C."/>
            <person name="Hall O."/>
            <person name="Minx P."/>
            <person name="Tomlinson C."/>
            <person name="Mitreva M."/>
            <person name="Nelson J."/>
            <person name="Hou S."/>
            <person name="Wollam A."/>
            <person name="Pepin K.H."/>
            <person name="Johnson M."/>
            <person name="Bhonagiri V."/>
            <person name="Nash W.E."/>
            <person name="Warren W."/>
            <person name="Chinwalla A."/>
            <person name="Mardis E.R."/>
            <person name="Wilson R.K."/>
        </authorList>
    </citation>
    <scope>NUCLEOTIDE SEQUENCE [LARGE SCALE GENOMIC DNA]</scope>
    <source>
        <strain evidence="5">DSM 14469</strain>
    </source>
</reference>
<sequence length="288" mass="33315">MIPIYHENNTHGTAVFPLQVYSHHDKDGFFSVSQHWHEELEWICAEHGVLNLTVRGRSFTLHPGEFCFINSGELHEIKSGGPSLHHAIVFNPDILDFTLYDICQHSFIRPVTSGNLIFPTLPSVFSPEESQMILFHMQEIIRLYHTLPSCASLSIKIHILQILELFFQADCFLENTISSKEKDSQNKLKKVIEYIHENYAGPISLPDLAKICFMSPNYFCHYFKQEIGKPPIAFINEYRIQKACQILTDSELPVSQVAISVGFDNFSYFIRKFREYKNVTPTEYRSHL</sequence>
<dbReference type="InterPro" id="IPR014710">
    <property type="entry name" value="RmlC-like_jellyroll"/>
</dbReference>
<keyword evidence="2" id="KW-0238">DNA-binding</keyword>
<dbReference type="PANTHER" id="PTHR43280:SF28">
    <property type="entry name" value="HTH-TYPE TRANSCRIPTIONAL ACTIVATOR RHAS"/>
    <property type="match status" value="1"/>
</dbReference>
<dbReference type="OrthoDB" id="9791615at2"/>
<proteinExistence type="predicted"/>
<organism evidence="5 6">
    <name type="scientific">Marvinbryantia formatexigens DSM 14469</name>
    <dbReference type="NCBI Taxonomy" id="478749"/>
    <lineage>
        <taxon>Bacteria</taxon>
        <taxon>Bacillati</taxon>
        <taxon>Bacillota</taxon>
        <taxon>Clostridia</taxon>
        <taxon>Lachnospirales</taxon>
        <taxon>Lachnospiraceae</taxon>
        <taxon>Marvinbryantia</taxon>
    </lineage>
</organism>
<dbReference type="InterPro" id="IPR018062">
    <property type="entry name" value="HTH_AraC-typ_CS"/>
</dbReference>
<evidence type="ECO:0000256" key="2">
    <source>
        <dbReference type="ARBA" id="ARBA00023125"/>
    </source>
</evidence>